<reference evidence="1" key="1">
    <citation type="submission" date="2018-02" db="EMBL/GenBank/DDBJ databases">
        <title>Rhizophora mucronata_Transcriptome.</title>
        <authorList>
            <person name="Meera S.P."/>
            <person name="Sreeshan A."/>
            <person name="Augustine A."/>
        </authorList>
    </citation>
    <scope>NUCLEOTIDE SEQUENCE</scope>
    <source>
        <tissue evidence="1">Leaf</tissue>
    </source>
</reference>
<name>A0A2P2Q1P5_RHIMU</name>
<sequence length="18" mass="2074">MLLPTPRFDLVSKLETDV</sequence>
<dbReference type="EMBL" id="GGEC01080430">
    <property type="protein sequence ID" value="MBX60914.1"/>
    <property type="molecule type" value="Transcribed_RNA"/>
</dbReference>
<accession>A0A2P2Q1P5</accession>
<protein>
    <submittedName>
        <fullName evidence="1">Uncharacterized protein</fullName>
    </submittedName>
</protein>
<proteinExistence type="predicted"/>
<dbReference type="AlphaFoldDB" id="A0A2P2Q1P5"/>
<organism evidence="1">
    <name type="scientific">Rhizophora mucronata</name>
    <name type="common">Asiatic mangrove</name>
    <dbReference type="NCBI Taxonomy" id="61149"/>
    <lineage>
        <taxon>Eukaryota</taxon>
        <taxon>Viridiplantae</taxon>
        <taxon>Streptophyta</taxon>
        <taxon>Embryophyta</taxon>
        <taxon>Tracheophyta</taxon>
        <taxon>Spermatophyta</taxon>
        <taxon>Magnoliopsida</taxon>
        <taxon>eudicotyledons</taxon>
        <taxon>Gunneridae</taxon>
        <taxon>Pentapetalae</taxon>
        <taxon>rosids</taxon>
        <taxon>fabids</taxon>
        <taxon>Malpighiales</taxon>
        <taxon>Rhizophoraceae</taxon>
        <taxon>Rhizophora</taxon>
    </lineage>
</organism>
<evidence type="ECO:0000313" key="1">
    <source>
        <dbReference type="EMBL" id="MBX60914.1"/>
    </source>
</evidence>